<keyword evidence="3" id="KW-1185">Reference proteome</keyword>
<evidence type="ECO:0000313" key="3">
    <source>
        <dbReference type="Proteomes" id="UP000028725"/>
    </source>
</evidence>
<comment type="caution">
    <text evidence="2">The sequence shown here is derived from an EMBL/GenBank/DDBJ whole genome shotgun (WGS) entry which is preliminary data.</text>
</comment>
<sequence length="156" mass="16503">MQTSNARVGPEHAGARSGELGTRRTRERKLDVGCRGLSSIDAQALAADASIAAAPQSPEQHQTPGPESPERVAPSQQQGLSKTPATRLALSRRWAKLRCAPRRLRGSEAPFSRSPLPLYAPPSHATVPPFLRPRALESGGVPCLGASAIEPAARSF</sequence>
<evidence type="ECO:0000256" key="1">
    <source>
        <dbReference type="SAM" id="MobiDB-lite"/>
    </source>
</evidence>
<feature type="compositionally biased region" description="Low complexity" evidence="1">
    <location>
        <begin position="48"/>
        <end position="58"/>
    </location>
</feature>
<evidence type="ECO:0000313" key="2">
    <source>
        <dbReference type="EMBL" id="KFE71924.1"/>
    </source>
</evidence>
<gene>
    <name evidence="2" type="ORF">DB31_0185</name>
</gene>
<accession>A0A085WW61</accession>
<feature type="region of interest" description="Disordered" evidence="1">
    <location>
        <begin position="1"/>
        <end position="29"/>
    </location>
</feature>
<dbReference type="AlphaFoldDB" id="A0A085WW61"/>
<feature type="compositionally biased region" description="Polar residues" evidence="1">
    <location>
        <begin position="74"/>
        <end position="84"/>
    </location>
</feature>
<dbReference type="Proteomes" id="UP000028725">
    <property type="component" value="Unassembled WGS sequence"/>
</dbReference>
<proteinExistence type="predicted"/>
<protein>
    <submittedName>
        <fullName evidence="2">Uncharacterized protein</fullName>
    </submittedName>
</protein>
<feature type="region of interest" description="Disordered" evidence="1">
    <location>
        <begin position="48"/>
        <end position="87"/>
    </location>
</feature>
<name>A0A085WW61_9BACT</name>
<organism evidence="2 3">
    <name type="scientific">Hyalangium minutum</name>
    <dbReference type="NCBI Taxonomy" id="394096"/>
    <lineage>
        <taxon>Bacteria</taxon>
        <taxon>Pseudomonadati</taxon>
        <taxon>Myxococcota</taxon>
        <taxon>Myxococcia</taxon>
        <taxon>Myxococcales</taxon>
        <taxon>Cystobacterineae</taxon>
        <taxon>Archangiaceae</taxon>
        <taxon>Hyalangium</taxon>
    </lineage>
</organism>
<reference evidence="2 3" key="1">
    <citation type="submission" date="2014-04" db="EMBL/GenBank/DDBJ databases">
        <title>Genome assembly of Hyalangium minutum DSM 14724.</title>
        <authorList>
            <person name="Sharma G."/>
            <person name="Subramanian S."/>
        </authorList>
    </citation>
    <scope>NUCLEOTIDE SEQUENCE [LARGE SCALE GENOMIC DNA]</scope>
    <source>
        <strain evidence="2 3">DSM 14724</strain>
    </source>
</reference>
<dbReference type="EMBL" id="JMCB01000001">
    <property type="protein sequence ID" value="KFE71924.1"/>
    <property type="molecule type" value="Genomic_DNA"/>
</dbReference>